<dbReference type="CDD" id="cd06547">
    <property type="entry name" value="GH85_ENGase"/>
    <property type="match status" value="1"/>
</dbReference>
<dbReference type="PANTHER" id="PTHR13246:SF1">
    <property type="entry name" value="CYTOSOLIC ENDO-BETA-N-ACETYLGLUCOSAMINIDASE"/>
    <property type="match status" value="1"/>
</dbReference>
<dbReference type="PROSITE" id="PS50022">
    <property type="entry name" value="FA58C_3"/>
    <property type="match status" value="1"/>
</dbReference>
<dbReference type="STRING" id="494026.PGLA_21715"/>
<sequence length="892" mass="98933">MTIPFRFKMLVATGVLAASVAGLAPSSQAQQPYSSYWYPKDLLTWSSSQDKDAPFNRASIPLADRFSGQKVNPKASVDPKVMALSIMNPHTSNTPSQGSNEFNTFTFGYWQYVDKLVTWGGSAGEGIIVPPSPDVIDAGHKNGVPVLGTIFFPPTAYGGQYEWVKEFIQQNPDGTFPVADKLLEVANYYGFDGWFINQETKGGTPEDALQMQTLIQYMKDKKDDMQIVWYDSMTNKGNIDWQNALTDSNQMFLQNKTEKVADNMFLNFWWKDMQPSRDKAITLGRSPYDLYAGIDVQANGYDTKVSWDGLFPGGTGNNAKVSLGLYAPDWTFSSSKTHDEYYMKENKFWVGPNGTPNNTETTDAWKGISNYVVEQSAINQLPFSTHFNTGNGHFFSVDGQLMTEEPWSNRSLQDILPTWRWMTESKGVALQPSIDFTTAYYGGSSLKVAGKLNAANATNVQLYKTDLLADKNTELAVTYQTPYKASDIKVGLTFADAPDQIVYLDAGKTKENKWTTKKLSLKQYAGKRITSLSLSFSSDKEIADYMIHIGELSVYNTNNAKKLPAVSNLDINETDFKEGIYTDARLVWDKLDADVQHYEVYRVLPSGQKEWLGATSNNAYYVQQMKRDSKEDRTTLEVVAVNKQYQQGQRTQVHFDWPKYPKPVAKFTSDTFVIMPGGKVTFTDLSSEVAEQRLWSFPGGTPASSTDKNPTVYYEKEGIYPVTLTATNSVGQDVNTQDSYINVTTDEIALARNIAVGKTTTASSFVSKGEAPEFAVDGKVTDNSKWCAVGSGPHWLTVDLGSVSRLKQFVIKHAETGGEGASVNTSDFTIEVSEDGTTWSEVVKVQGNTKAETTHSIPVTSARYAKLTVLKGTQGGDSAARIYEFEVHGVQK</sequence>
<dbReference type="PROSITE" id="PS50093">
    <property type="entry name" value="PKD"/>
    <property type="match status" value="1"/>
</dbReference>
<dbReference type="Pfam" id="PF00754">
    <property type="entry name" value="F5_F8_type_C"/>
    <property type="match status" value="1"/>
</dbReference>
<dbReference type="SUPFAM" id="SSF49785">
    <property type="entry name" value="Galactose-binding domain-like"/>
    <property type="match status" value="1"/>
</dbReference>
<dbReference type="SUPFAM" id="SSF49299">
    <property type="entry name" value="PKD domain"/>
    <property type="match status" value="1"/>
</dbReference>
<protein>
    <submittedName>
        <fullName evidence="4">Endo-beta-N-acetylglucosaminidase</fullName>
    </submittedName>
</protein>
<evidence type="ECO:0000259" key="2">
    <source>
        <dbReference type="PROSITE" id="PS50022"/>
    </source>
</evidence>
<dbReference type="EMBL" id="LVJH01000058">
    <property type="protein sequence ID" value="OAB36039.1"/>
    <property type="molecule type" value="Genomic_DNA"/>
</dbReference>
<dbReference type="RefSeq" id="WP_068537011.1">
    <property type="nucleotide sequence ID" value="NZ_LVJH01000058.1"/>
</dbReference>
<dbReference type="Gene3D" id="2.60.120.260">
    <property type="entry name" value="Galactose-binding domain-like"/>
    <property type="match status" value="2"/>
</dbReference>
<evidence type="ECO:0000259" key="3">
    <source>
        <dbReference type="PROSITE" id="PS50093"/>
    </source>
</evidence>
<feature type="chain" id="PRO_5038413914" evidence="1">
    <location>
        <begin position="18"/>
        <end position="892"/>
    </location>
</feature>
<dbReference type="CDD" id="cd00146">
    <property type="entry name" value="PKD"/>
    <property type="match status" value="1"/>
</dbReference>
<dbReference type="InterPro" id="IPR032979">
    <property type="entry name" value="ENGase"/>
</dbReference>
<feature type="signal peptide" evidence="1">
    <location>
        <begin position="1"/>
        <end position="17"/>
    </location>
</feature>
<dbReference type="InterPro" id="IPR000421">
    <property type="entry name" value="FA58C"/>
</dbReference>
<evidence type="ECO:0000256" key="1">
    <source>
        <dbReference type="SAM" id="SignalP"/>
    </source>
</evidence>
<dbReference type="InterPro" id="IPR005201">
    <property type="entry name" value="TIM_ENGase"/>
</dbReference>
<keyword evidence="5" id="KW-1185">Reference proteome</keyword>
<feature type="domain" description="PKD" evidence="3">
    <location>
        <begin position="679"/>
        <end position="748"/>
    </location>
</feature>
<dbReference type="Pfam" id="PF21910">
    <property type="entry name" value="GH85_C"/>
    <property type="match status" value="1"/>
</dbReference>
<feature type="domain" description="F5/8 type C" evidence="2">
    <location>
        <begin position="743"/>
        <end position="890"/>
    </location>
</feature>
<dbReference type="GO" id="GO:0005829">
    <property type="term" value="C:cytosol"/>
    <property type="evidence" value="ECO:0007669"/>
    <property type="project" value="UniProtKB-SubCell"/>
</dbReference>
<dbReference type="InterPro" id="IPR000601">
    <property type="entry name" value="PKD_dom"/>
</dbReference>
<dbReference type="Pfam" id="PF00801">
    <property type="entry name" value="PKD"/>
    <property type="match status" value="1"/>
</dbReference>
<dbReference type="InterPro" id="IPR054110">
    <property type="entry name" value="EndoD-like_D2"/>
</dbReference>
<evidence type="ECO:0000313" key="5">
    <source>
        <dbReference type="Proteomes" id="UP000076967"/>
    </source>
</evidence>
<gene>
    <name evidence="4" type="ORF">PGLA_21715</name>
</gene>
<keyword evidence="1" id="KW-0732">Signal</keyword>
<dbReference type="PANTHER" id="PTHR13246">
    <property type="entry name" value="ENDO BETA N-ACETYLGLUCOSAMINIDASE"/>
    <property type="match status" value="1"/>
</dbReference>
<reference evidence="4 5" key="1">
    <citation type="submission" date="2016-03" db="EMBL/GenBank/DDBJ databases">
        <title>Draft genome sequence of Paenibacillus glacialis DSM 22343.</title>
        <authorList>
            <person name="Shin S.-K."/>
            <person name="Yi H."/>
        </authorList>
    </citation>
    <scope>NUCLEOTIDE SEQUENCE [LARGE SCALE GENOMIC DNA]</scope>
    <source>
        <strain evidence="4 5">DSM 22343</strain>
    </source>
</reference>
<proteinExistence type="predicted"/>
<dbReference type="InterPro" id="IPR008979">
    <property type="entry name" value="Galactose-bd-like_sf"/>
</dbReference>
<dbReference type="InterPro" id="IPR035986">
    <property type="entry name" value="PKD_dom_sf"/>
</dbReference>
<organism evidence="4 5">
    <name type="scientific">Paenibacillus glacialis</name>
    <dbReference type="NCBI Taxonomy" id="494026"/>
    <lineage>
        <taxon>Bacteria</taxon>
        <taxon>Bacillati</taxon>
        <taxon>Bacillota</taxon>
        <taxon>Bacilli</taxon>
        <taxon>Bacillales</taxon>
        <taxon>Paenibacillaceae</taxon>
        <taxon>Paenibacillus</taxon>
    </lineage>
</organism>
<name>A0A168FB89_9BACL</name>
<dbReference type="Proteomes" id="UP000076967">
    <property type="component" value="Unassembled WGS sequence"/>
</dbReference>
<comment type="caution">
    <text evidence="4">The sequence shown here is derived from an EMBL/GenBank/DDBJ whole genome shotgun (WGS) entry which is preliminary data.</text>
</comment>
<dbReference type="GO" id="GO:0033925">
    <property type="term" value="F:mannosyl-glycoprotein endo-beta-N-acetylglucosaminidase activity"/>
    <property type="evidence" value="ECO:0007669"/>
    <property type="project" value="InterPro"/>
</dbReference>
<dbReference type="Pfam" id="PF03644">
    <property type="entry name" value="Glyco_hydro_85"/>
    <property type="match status" value="1"/>
</dbReference>
<accession>A0A168FB89</accession>
<dbReference type="SMART" id="SM00089">
    <property type="entry name" value="PKD"/>
    <property type="match status" value="1"/>
</dbReference>
<dbReference type="AlphaFoldDB" id="A0A168FB89"/>
<dbReference type="InterPro" id="IPR013783">
    <property type="entry name" value="Ig-like_fold"/>
</dbReference>
<dbReference type="Gene3D" id="3.20.20.80">
    <property type="entry name" value="Glycosidases"/>
    <property type="match status" value="1"/>
</dbReference>
<dbReference type="Gene3D" id="2.60.40.10">
    <property type="entry name" value="Immunoglobulins"/>
    <property type="match status" value="2"/>
</dbReference>
<evidence type="ECO:0000313" key="4">
    <source>
        <dbReference type="EMBL" id="OAB36039.1"/>
    </source>
</evidence>
<dbReference type="InterPro" id="IPR022409">
    <property type="entry name" value="PKD/Chitinase_dom"/>
</dbReference>